<proteinExistence type="predicted"/>
<name>A0ABV3HY31_9ACTN</name>
<protein>
    <submittedName>
        <fullName evidence="2">Uncharacterized protein</fullName>
    </submittedName>
</protein>
<evidence type="ECO:0000313" key="3">
    <source>
        <dbReference type="Proteomes" id="UP001552521"/>
    </source>
</evidence>
<comment type="caution">
    <text evidence="2">The sequence shown here is derived from an EMBL/GenBank/DDBJ whole genome shotgun (WGS) entry which is preliminary data.</text>
</comment>
<dbReference type="Proteomes" id="UP001552521">
    <property type="component" value="Unassembled WGS sequence"/>
</dbReference>
<gene>
    <name evidence="2" type="ORF">AB0K36_22250</name>
</gene>
<keyword evidence="3" id="KW-1185">Reference proteome</keyword>
<keyword evidence="1" id="KW-1133">Transmembrane helix</keyword>
<keyword evidence="1" id="KW-0472">Membrane</keyword>
<keyword evidence="1" id="KW-0812">Transmembrane</keyword>
<evidence type="ECO:0000313" key="2">
    <source>
        <dbReference type="EMBL" id="MEV4683499.1"/>
    </source>
</evidence>
<organism evidence="2 3">
    <name type="scientific">Streptomyces kurssanovii</name>
    <dbReference type="NCBI Taxonomy" id="67312"/>
    <lineage>
        <taxon>Bacteria</taxon>
        <taxon>Bacillati</taxon>
        <taxon>Actinomycetota</taxon>
        <taxon>Actinomycetes</taxon>
        <taxon>Kitasatosporales</taxon>
        <taxon>Streptomycetaceae</taxon>
        <taxon>Streptomyces</taxon>
    </lineage>
</organism>
<dbReference type="RefSeq" id="WP_364597067.1">
    <property type="nucleotide sequence ID" value="NZ_JBFAQK010000033.1"/>
</dbReference>
<evidence type="ECO:0000256" key="1">
    <source>
        <dbReference type="SAM" id="Phobius"/>
    </source>
</evidence>
<sequence length="122" mass="14066">MTAESPEVPESSISDEEWARFQLESEGPARLAAPKEPSARARMVTERLRRADEEAARRQGRLRRWARRGKPVEARPDGWREWPGRPQAVKPRRRVRGYVWAAVVVALVLLAMNPQRVLAWMT</sequence>
<accession>A0ABV3HY31</accession>
<dbReference type="EMBL" id="JBFAQK010000033">
    <property type="protein sequence ID" value="MEV4683499.1"/>
    <property type="molecule type" value="Genomic_DNA"/>
</dbReference>
<reference evidence="2 3" key="1">
    <citation type="submission" date="2024-06" db="EMBL/GenBank/DDBJ databases">
        <title>The Natural Products Discovery Center: Release of the First 8490 Sequenced Strains for Exploring Actinobacteria Biosynthetic Diversity.</title>
        <authorList>
            <person name="Kalkreuter E."/>
            <person name="Kautsar S.A."/>
            <person name="Yang D."/>
            <person name="Bader C.D."/>
            <person name="Teijaro C.N."/>
            <person name="Fluegel L."/>
            <person name="Davis C.M."/>
            <person name="Simpson J.R."/>
            <person name="Lauterbach L."/>
            <person name="Steele A.D."/>
            <person name="Gui C."/>
            <person name="Meng S."/>
            <person name="Li G."/>
            <person name="Viehrig K."/>
            <person name="Ye F."/>
            <person name="Su P."/>
            <person name="Kiefer A.F."/>
            <person name="Nichols A."/>
            <person name="Cepeda A.J."/>
            <person name="Yan W."/>
            <person name="Fan B."/>
            <person name="Jiang Y."/>
            <person name="Adhikari A."/>
            <person name="Zheng C.-J."/>
            <person name="Schuster L."/>
            <person name="Cowan T.M."/>
            <person name="Smanski M.J."/>
            <person name="Chevrette M.G."/>
            <person name="De Carvalho L.P.S."/>
            <person name="Shen B."/>
        </authorList>
    </citation>
    <scope>NUCLEOTIDE SEQUENCE [LARGE SCALE GENOMIC DNA]</scope>
    <source>
        <strain evidence="2 3">NPDC049344</strain>
    </source>
</reference>
<feature type="transmembrane region" description="Helical" evidence="1">
    <location>
        <begin position="95"/>
        <end position="112"/>
    </location>
</feature>